<reference evidence="1" key="1">
    <citation type="submission" date="2021-06" db="EMBL/GenBank/DDBJ databases">
        <authorList>
            <person name="Kallberg Y."/>
            <person name="Tangrot J."/>
            <person name="Rosling A."/>
        </authorList>
    </citation>
    <scope>NUCLEOTIDE SEQUENCE</scope>
    <source>
        <strain evidence="1">IL203A</strain>
    </source>
</reference>
<protein>
    <submittedName>
        <fullName evidence="1">7765_t:CDS:1</fullName>
    </submittedName>
</protein>
<evidence type="ECO:0000313" key="2">
    <source>
        <dbReference type="Proteomes" id="UP000789702"/>
    </source>
</evidence>
<sequence>RLRSDASFDSPTPTYDSNTHEEIDELYLETSQIRNYEHTITILQQQLQEQENRKLTMITEFQRNFENQDNDKVDRNEELVKHWDSRYSNQDKRIQ</sequence>
<evidence type="ECO:0000313" key="1">
    <source>
        <dbReference type="EMBL" id="CAG8696793.1"/>
    </source>
</evidence>
<gene>
    <name evidence="1" type="ORF">DHETER_LOCUS11550</name>
</gene>
<accession>A0ACA9PAM2</accession>
<comment type="caution">
    <text evidence="1">The sequence shown here is derived from an EMBL/GenBank/DDBJ whole genome shotgun (WGS) entry which is preliminary data.</text>
</comment>
<feature type="non-terminal residue" evidence="1">
    <location>
        <position position="1"/>
    </location>
</feature>
<dbReference type="Proteomes" id="UP000789702">
    <property type="component" value="Unassembled WGS sequence"/>
</dbReference>
<keyword evidence="2" id="KW-1185">Reference proteome</keyword>
<organism evidence="1 2">
    <name type="scientific">Dentiscutata heterogama</name>
    <dbReference type="NCBI Taxonomy" id="1316150"/>
    <lineage>
        <taxon>Eukaryota</taxon>
        <taxon>Fungi</taxon>
        <taxon>Fungi incertae sedis</taxon>
        <taxon>Mucoromycota</taxon>
        <taxon>Glomeromycotina</taxon>
        <taxon>Glomeromycetes</taxon>
        <taxon>Diversisporales</taxon>
        <taxon>Gigasporaceae</taxon>
        <taxon>Dentiscutata</taxon>
    </lineage>
</organism>
<name>A0ACA9PAM2_9GLOM</name>
<proteinExistence type="predicted"/>
<feature type="non-terminal residue" evidence="1">
    <location>
        <position position="95"/>
    </location>
</feature>
<dbReference type="EMBL" id="CAJVPU010025600">
    <property type="protein sequence ID" value="CAG8696793.1"/>
    <property type="molecule type" value="Genomic_DNA"/>
</dbReference>